<name>A0ABN8CMR7_9STRA</name>
<feature type="transmembrane region" description="Helical" evidence="1">
    <location>
        <begin position="83"/>
        <end position="101"/>
    </location>
</feature>
<gene>
    <name evidence="2" type="ORF">PBS001_LOCUS384</name>
</gene>
<dbReference type="EMBL" id="CAKLCB010000014">
    <property type="protein sequence ID" value="CAH0513576.1"/>
    <property type="molecule type" value="Genomic_DNA"/>
</dbReference>
<evidence type="ECO:0000313" key="3">
    <source>
        <dbReference type="Proteomes" id="UP001158986"/>
    </source>
</evidence>
<organism evidence="2 3">
    <name type="scientific">Peronospora belbahrii</name>
    <dbReference type="NCBI Taxonomy" id="622444"/>
    <lineage>
        <taxon>Eukaryota</taxon>
        <taxon>Sar</taxon>
        <taxon>Stramenopiles</taxon>
        <taxon>Oomycota</taxon>
        <taxon>Peronosporomycetes</taxon>
        <taxon>Peronosporales</taxon>
        <taxon>Peronosporaceae</taxon>
        <taxon>Peronospora</taxon>
    </lineage>
</organism>
<proteinExistence type="predicted"/>
<dbReference type="Proteomes" id="UP001158986">
    <property type="component" value="Unassembled WGS sequence"/>
</dbReference>
<evidence type="ECO:0000313" key="2">
    <source>
        <dbReference type="EMBL" id="CAH0513576.1"/>
    </source>
</evidence>
<keyword evidence="1" id="KW-1133">Transmembrane helix</keyword>
<dbReference type="PROSITE" id="PS51257">
    <property type="entry name" value="PROKAR_LIPOPROTEIN"/>
    <property type="match status" value="1"/>
</dbReference>
<evidence type="ECO:0000256" key="1">
    <source>
        <dbReference type="SAM" id="Phobius"/>
    </source>
</evidence>
<sequence length="102" mass="11612">MIRGREINRKQEIGIRMKKNENFLVQITSFSACAAQEKEVSRHVDLLLLYTGFPAARADMERQPLSQSIYSSHALLTMVKRRWALSIVAPFEASIVAAWGMM</sequence>
<keyword evidence="1" id="KW-0812">Transmembrane</keyword>
<protein>
    <submittedName>
        <fullName evidence="2">Uncharacterized protein</fullName>
    </submittedName>
</protein>
<keyword evidence="3" id="KW-1185">Reference proteome</keyword>
<reference evidence="2 3" key="1">
    <citation type="submission" date="2021-11" db="EMBL/GenBank/DDBJ databases">
        <authorList>
            <person name="Islam A."/>
            <person name="Islam S."/>
            <person name="Flora M.S."/>
            <person name="Rahman M."/>
            <person name="Ziaur R.M."/>
            <person name="Epstein J.H."/>
            <person name="Hassan M."/>
            <person name="Klassen M."/>
            <person name="Woodard K."/>
            <person name="Webb A."/>
            <person name="Webby R.J."/>
            <person name="El Zowalaty M.E."/>
        </authorList>
    </citation>
    <scope>NUCLEOTIDE SEQUENCE [LARGE SCALE GENOMIC DNA]</scope>
    <source>
        <strain evidence="2">Pbs1</strain>
    </source>
</reference>
<comment type="caution">
    <text evidence="2">The sequence shown here is derived from an EMBL/GenBank/DDBJ whole genome shotgun (WGS) entry which is preliminary data.</text>
</comment>
<keyword evidence="1" id="KW-0472">Membrane</keyword>
<accession>A0ABN8CMR7</accession>